<accession>A0AAD7HJC9</accession>
<name>A0AAD7HJC9_9AGAR</name>
<keyword evidence="1" id="KW-0732">Signal</keyword>
<dbReference type="AlphaFoldDB" id="A0AAD7HJC9"/>
<proteinExistence type="predicted"/>
<dbReference type="Proteomes" id="UP001215280">
    <property type="component" value="Unassembled WGS sequence"/>
</dbReference>
<evidence type="ECO:0000313" key="3">
    <source>
        <dbReference type="Proteomes" id="UP001215280"/>
    </source>
</evidence>
<protein>
    <submittedName>
        <fullName evidence="2">Uncharacterized protein</fullName>
    </submittedName>
</protein>
<sequence length="216" mass="23650">MFTKILSITLFFPLIRAAATIDPGSYLLVNLANPYAPASFDSKNRVFLPQPFSGNYDLGRTFSRSPFSDFLTFRFQWQVVTPSERTDGITIQNLRGKKYAKISPPAEGQFVSTGNNATAFSTVLSGTADFPGDGELIPDTHLDYWTASASLPVIATPTGLVWTYDGSVGPEISLRPLNANRTAGQYWMFAAEGSLPILPRDLEEEATLSPRLVFPS</sequence>
<dbReference type="EMBL" id="JARJLG010000263">
    <property type="protein sequence ID" value="KAJ7721946.1"/>
    <property type="molecule type" value="Genomic_DNA"/>
</dbReference>
<keyword evidence="3" id="KW-1185">Reference proteome</keyword>
<evidence type="ECO:0000256" key="1">
    <source>
        <dbReference type="SAM" id="SignalP"/>
    </source>
</evidence>
<organism evidence="2 3">
    <name type="scientific">Mycena maculata</name>
    <dbReference type="NCBI Taxonomy" id="230809"/>
    <lineage>
        <taxon>Eukaryota</taxon>
        <taxon>Fungi</taxon>
        <taxon>Dikarya</taxon>
        <taxon>Basidiomycota</taxon>
        <taxon>Agaricomycotina</taxon>
        <taxon>Agaricomycetes</taxon>
        <taxon>Agaricomycetidae</taxon>
        <taxon>Agaricales</taxon>
        <taxon>Marasmiineae</taxon>
        <taxon>Mycenaceae</taxon>
        <taxon>Mycena</taxon>
    </lineage>
</organism>
<feature type="signal peptide" evidence="1">
    <location>
        <begin position="1"/>
        <end position="17"/>
    </location>
</feature>
<feature type="chain" id="PRO_5041993095" evidence="1">
    <location>
        <begin position="18"/>
        <end position="216"/>
    </location>
</feature>
<evidence type="ECO:0000313" key="2">
    <source>
        <dbReference type="EMBL" id="KAJ7721946.1"/>
    </source>
</evidence>
<comment type="caution">
    <text evidence="2">The sequence shown here is derived from an EMBL/GenBank/DDBJ whole genome shotgun (WGS) entry which is preliminary data.</text>
</comment>
<gene>
    <name evidence="2" type="ORF">DFH07DRAFT_972098</name>
</gene>
<reference evidence="2" key="1">
    <citation type="submission" date="2023-03" db="EMBL/GenBank/DDBJ databases">
        <title>Massive genome expansion in bonnet fungi (Mycena s.s.) driven by repeated elements and novel gene families across ecological guilds.</title>
        <authorList>
            <consortium name="Lawrence Berkeley National Laboratory"/>
            <person name="Harder C.B."/>
            <person name="Miyauchi S."/>
            <person name="Viragh M."/>
            <person name="Kuo A."/>
            <person name="Thoen E."/>
            <person name="Andreopoulos B."/>
            <person name="Lu D."/>
            <person name="Skrede I."/>
            <person name="Drula E."/>
            <person name="Henrissat B."/>
            <person name="Morin E."/>
            <person name="Kohler A."/>
            <person name="Barry K."/>
            <person name="LaButti K."/>
            <person name="Morin E."/>
            <person name="Salamov A."/>
            <person name="Lipzen A."/>
            <person name="Mereny Z."/>
            <person name="Hegedus B."/>
            <person name="Baldrian P."/>
            <person name="Stursova M."/>
            <person name="Weitz H."/>
            <person name="Taylor A."/>
            <person name="Grigoriev I.V."/>
            <person name="Nagy L.G."/>
            <person name="Martin F."/>
            <person name="Kauserud H."/>
        </authorList>
    </citation>
    <scope>NUCLEOTIDE SEQUENCE</scope>
    <source>
        <strain evidence="2">CBHHK188m</strain>
    </source>
</reference>